<dbReference type="Gene3D" id="3.40.30.120">
    <property type="match status" value="1"/>
</dbReference>
<name>A0ABP0UWQ2_9BRYO</name>
<accession>A0ABP0UWQ2</accession>
<evidence type="ECO:0000259" key="3">
    <source>
        <dbReference type="Pfam" id="PF01494"/>
    </source>
</evidence>
<dbReference type="Proteomes" id="UP001497512">
    <property type="component" value="Chromosome 7"/>
</dbReference>
<evidence type="ECO:0000313" key="5">
    <source>
        <dbReference type="Proteomes" id="UP001497512"/>
    </source>
</evidence>
<dbReference type="InterPro" id="IPR036188">
    <property type="entry name" value="FAD/NAD-bd_sf"/>
</dbReference>
<dbReference type="InterPro" id="IPR050641">
    <property type="entry name" value="RIFMO-like"/>
</dbReference>
<dbReference type="Gene3D" id="3.30.9.10">
    <property type="entry name" value="D-Amino Acid Oxidase, subunit A, domain 2"/>
    <property type="match status" value="1"/>
</dbReference>
<proteinExistence type="predicted"/>
<gene>
    <name evidence="4" type="ORF">CSSPTR1EN2_LOCUS20550</name>
</gene>
<reference evidence="4" key="1">
    <citation type="submission" date="2024-02" db="EMBL/GenBank/DDBJ databases">
        <authorList>
            <consortium name="ELIXIR-Norway"/>
            <consortium name="Elixir Norway"/>
        </authorList>
    </citation>
    <scope>NUCLEOTIDE SEQUENCE</scope>
</reference>
<dbReference type="PANTHER" id="PTHR43004">
    <property type="entry name" value="TRK SYSTEM POTASSIUM UPTAKE PROTEIN"/>
    <property type="match status" value="1"/>
</dbReference>
<evidence type="ECO:0000256" key="1">
    <source>
        <dbReference type="ARBA" id="ARBA00022630"/>
    </source>
</evidence>
<dbReference type="Pfam" id="PF01494">
    <property type="entry name" value="FAD_binding_3"/>
    <property type="match status" value="1"/>
</dbReference>
<keyword evidence="1" id="KW-0285">Flavoprotein</keyword>
<dbReference type="PRINTS" id="PR00420">
    <property type="entry name" value="RNGMNOXGNASE"/>
</dbReference>
<dbReference type="SUPFAM" id="SSF51905">
    <property type="entry name" value="FAD/NAD(P)-binding domain"/>
    <property type="match status" value="1"/>
</dbReference>
<keyword evidence="2" id="KW-0274">FAD</keyword>
<protein>
    <recommendedName>
        <fullName evidence="3">FAD-binding domain-containing protein</fullName>
    </recommendedName>
</protein>
<sequence>MGLRLQGLMFPWRLPCLRILQHLQLQRFVASESVARCSSKAMSMEAVQRRDPEEEEDEKLGVLIVGAGPVGLTLSILLSSYGVRSLVVERRSKLSDHPQAHFLNNRTMEIFRKMEGLSEEIETKQPPLEHWRRFVYCTTLAGRVLGTVDHLQPEDVPSGRSPTSVAHFSQHHLLPLLFERAQRLGRRLEPKASTVKIASSVLNAGPILMGHECTSIKSSSDGVLANIFPTQAGIGQGQKLACQYLVAADGAGSSVRELAGVQMEGDENLQKLISVHFMSKQLGQHLLDSVPGMLYFVFNQRVIAVIVAHNLEAGEFIAQIPFYPPQQQFEEFTEEVCKGIIYDAAGTRDIEIEVKTIKKWSMHAQVAASYFDKYGRIILVGDAAHRFPPAGGFGLNTGVQDAHNLAWKLAAVLKGHCPSALLLTYDTERRPVAIANTALSVANFKAAMAVPAALGLDPSAARLVHKVVNSGVGLLLPERFQVTLLDGLFAIGRAQVSPAFLSSLNPIGSARVLEVQRILREGQSLQLQFPAEDLGFRYLEGALVPEVEAQQQTNSHWNFPTGRRREYLPSTRPGARLPHFPIRMFCLNPPATSKEICSTLDLVSRGGNRMEFVLLVQSQRSGCCWGDAAITAGQAFGIWVKVVFIWPSGSYDGFLGKSHIHTESAELGNDQMSPDKDMFSNDNEATAVFEWSQRNKGCVLHAEEVGCGWRDIFGIPETGAILVRPDDHVAWRSKAEPKASSTQELYLAFSKVLKKPNIQVPRFMQ</sequence>
<keyword evidence="5" id="KW-1185">Reference proteome</keyword>
<dbReference type="EMBL" id="OZ019899">
    <property type="protein sequence ID" value="CAK9231371.1"/>
    <property type="molecule type" value="Genomic_DNA"/>
</dbReference>
<organism evidence="4 5">
    <name type="scientific">Sphagnum troendelagicum</name>
    <dbReference type="NCBI Taxonomy" id="128251"/>
    <lineage>
        <taxon>Eukaryota</taxon>
        <taxon>Viridiplantae</taxon>
        <taxon>Streptophyta</taxon>
        <taxon>Embryophyta</taxon>
        <taxon>Bryophyta</taxon>
        <taxon>Sphagnophytina</taxon>
        <taxon>Sphagnopsida</taxon>
        <taxon>Sphagnales</taxon>
        <taxon>Sphagnaceae</taxon>
        <taxon>Sphagnum</taxon>
    </lineage>
</organism>
<evidence type="ECO:0000313" key="4">
    <source>
        <dbReference type="EMBL" id="CAK9231371.1"/>
    </source>
</evidence>
<evidence type="ECO:0000256" key="2">
    <source>
        <dbReference type="ARBA" id="ARBA00022827"/>
    </source>
</evidence>
<dbReference type="Gene3D" id="3.50.50.60">
    <property type="entry name" value="FAD/NAD(P)-binding domain"/>
    <property type="match status" value="1"/>
</dbReference>
<feature type="domain" description="FAD-binding" evidence="3">
    <location>
        <begin position="61"/>
        <end position="437"/>
    </location>
</feature>
<dbReference type="InterPro" id="IPR002938">
    <property type="entry name" value="FAD-bd"/>
</dbReference>
<dbReference type="PANTHER" id="PTHR43004:SF6">
    <property type="entry name" value="FAD_NAD(P)-BINDING OXIDOREDUCTASE FAMILY PROTEIN"/>
    <property type="match status" value="1"/>
</dbReference>